<evidence type="ECO:0000313" key="4">
    <source>
        <dbReference type="Proteomes" id="UP000604765"/>
    </source>
</evidence>
<keyword evidence="1" id="KW-0677">Repeat</keyword>
<sequence length="280" mass="31593">MNMMINRMSQLQSVNGQPLRRLNDGEALTANRKVVLSPIFPKPIFCPREVTIHFVDVTGKAIAKPKKTIGIVGQRIKFQPEEITGYTAVCDQVGGIVVIEHEKNQFSVLYRKNATTENFKVHYQSYTWNGQIPETFRLYIPSGFNIPSEWQKVRGEANVYRIHAEDLAGVTANAGQHDLRLSAKGLQKIQRANSDLAFSSWLPEIGTLNIWPKLTIQFIEQPTNKMIKAVSTDDTHPAKSGRYYVDVPEGYQLAAGQPNYVDYEMTENQPKAIVKLTTLE</sequence>
<protein>
    <recommendedName>
        <fullName evidence="2">MucBP domain-containing protein</fullName>
    </recommendedName>
</protein>
<evidence type="ECO:0000256" key="1">
    <source>
        <dbReference type="ARBA" id="ARBA00022737"/>
    </source>
</evidence>
<dbReference type="Gene3D" id="3.10.20.320">
    <property type="entry name" value="Putative peptidoglycan bound protein (lpxtg motif)"/>
    <property type="match status" value="1"/>
</dbReference>
<name>A0ABQ3W3E9_9LACO</name>
<accession>A0ABQ3W3E9</accession>
<evidence type="ECO:0000259" key="2">
    <source>
        <dbReference type="Pfam" id="PF06458"/>
    </source>
</evidence>
<evidence type="ECO:0000313" key="3">
    <source>
        <dbReference type="EMBL" id="GHP14756.1"/>
    </source>
</evidence>
<organism evidence="3 4">
    <name type="scientific">Lentilactobacillus fungorum</name>
    <dbReference type="NCBI Taxonomy" id="2201250"/>
    <lineage>
        <taxon>Bacteria</taxon>
        <taxon>Bacillati</taxon>
        <taxon>Bacillota</taxon>
        <taxon>Bacilli</taxon>
        <taxon>Lactobacillales</taxon>
        <taxon>Lactobacillaceae</taxon>
        <taxon>Lentilactobacillus</taxon>
    </lineage>
</organism>
<dbReference type="InterPro" id="IPR009459">
    <property type="entry name" value="MucBP_dom"/>
</dbReference>
<reference evidence="3 4" key="1">
    <citation type="journal article" date="2021" name="Int. J. Syst. Evol. Microbiol.">
        <title>Lentilactobacillus fungorum sp. nov., isolated from spent mushroom substrates.</title>
        <authorList>
            <person name="Tohno M."/>
            <person name="Tanizawa Y."/>
            <person name="Kojima Y."/>
            <person name="Sakamoto M."/>
            <person name="Ohkuma M."/>
            <person name="Kobayashi H."/>
        </authorList>
    </citation>
    <scope>NUCLEOTIDE SEQUENCE [LARGE SCALE GENOMIC DNA]</scope>
    <source>
        <strain evidence="3 4">YK48G</strain>
    </source>
</reference>
<proteinExistence type="predicted"/>
<gene>
    <name evidence="3" type="ORF">YK48G_21810</name>
</gene>
<dbReference type="RefSeq" id="WP_203630742.1">
    <property type="nucleotide sequence ID" value="NZ_BNJR01000017.1"/>
</dbReference>
<dbReference type="EMBL" id="BNJR01000017">
    <property type="protein sequence ID" value="GHP14756.1"/>
    <property type="molecule type" value="Genomic_DNA"/>
</dbReference>
<dbReference type="Proteomes" id="UP000604765">
    <property type="component" value="Unassembled WGS sequence"/>
</dbReference>
<keyword evidence="4" id="KW-1185">Reference proteome</keyword>
<feature type="domain" description="MucBP" evidence="2">
    <location>
        <begin position="50"/>
        <end position="92"/>
    </location>
</feature>
<comment type="caution">
    <text evidence="3">The sequence shown here is derived from an EMBL/GenBank/DDBJ whole genome shotgun (WGS) entry which is preliminary data.</text>
</comment>
<dbReference type="Pfam" id="PF06458">
    <property type="entry name" value="MucBP"/>
    <property type="match status" value="1"/>
</dbReference>